<proteinExistence type="inferred from homology"/>
<evidence type="ECO:0000259" key="8">
    <source>
        <dbReference type="PROSITE" id="PS50059"/>
    </source>
</evidence>
<keyword evidence="6 9" id="KW-0413">Isomerase</keyword>
<dbReference type="Pfam" id="PF05697">
    <property type="entry name" value="Trigger_N"/>
    <property type="match status" value="1"/>
</dbReference>
<dbReference type="InterPro" id="IPR027304">
    <property type="entry name" value="Trigger_fact/SurA_dom_sf"/>
</dbReference>
<dbReference type="InterPro" id="IPR008881">
    <property type="entry name" value="Trigger_fac_ribosome-bd_bac"/>
</dbReference>
<sequence length="458" mass="51148">MQVTETLCEGLKRELKIVIPADELDKRLTDRLETLKDEVQIKGFRPGKVPAAHLRRTFGARIMPEIVEKAVTESSAQALKDRDERPALQPKISLTEDEAEIKGVMAGEADLAYTMEFEIIPAFEVMDLSKIELVRQVAQVNDAIVDEALDTMASQQKDYAPRDDGAKAEDGDRLTIDFAGRVDGEEFEGGKAEGVDLVLGSGGFIPGFEEQLIGIAAPSDTAVKVTFPEDYEAKALAGKDAVFDVKVKVVAAPKPVVIDDEFAKRFGMDDLAKLREAVKGQVETEFAQASRAKLKRELLDALDKVHTFELPSAMVEGEFDAVWKSVNADMERRKSSFEDEGTTEEDATTEYREISERRVRLGLVIADIGDKNQIKVEDEEVNRALMERLRQFPGQEREAYEFYQKTPQAMAELRAPIFEDKVVDFILELATVSEKTVSREELFKDEDDETDHSGHDHG</sequence>
<dbReference type="PROSITE" id="PS50059">
    <property type="entry name" value="FKBP_PPIASE"/>
    <property type="match status" value="1"/>
</dbReference>
<dbReference type="HAMAP" id="MF_00303">
    <property type="entry name" value="Trigger_factor_Tig"/>
    <property type="match status" value="1"/>
</dbReference>
<evidence type="ECO:0000256" key="2">
    <source>
        <dbReference type="ARBA" id="ARBA00005464"/>
    </source>
</evidence>
<gene>
    <name evidence="9" type="ORF">MNBD_ALPHA09-1967</name>
</gene>
<keyword evidence="5" id="KW-0143">Chaperone</keyword>
<dbReference type="PANTHER" id="PTHR30560">
    <property type="entry name" value="TRIGGER FACTOR CHAPERONE AND PEPTIDYL-PROLYL CIS/TRANS ISOMERASE"/>
    <property type="match status" value="1"/>
</dbReference>
<dbReference type="InterPro" id="IPR046357">
    <property type="entry name" value="PPIase_dom_sf"/>
</dbReference>
<dbReference type="Pfam" id="PF05698">
    <property type="entry name" value="Trigger_C"/>
    <property type="match status" value="1"/>
</dbReference>
<protein>
    <recommendedName>
        <fullName evidence="3">peptidylprolyl isomerase</fullName>
        <ecNumber evidence="3">5.2.1.8</ecNumber>
    </recommendedName>
</protein>
<dbReference type="Gene3D" id="3.10.50.40">
    <property type="match status" value="1"/>
</dbReference>
<dbReference type="InterPro" id="IPR008880">
    <property type="entry name" value="Trigger_fac_C"/>
</dbReference>
<evidence type="ECO:0000256" key="3">
    <source>
        <dbReference type="ARBA" id="ARBA00013194"/>
    </source>
</evidence>
<dbReference type="InterPro" id="IPR036611">
    <property type="entry name" value="Trigger_fac_ribosome-bd_sf"/>
</dbReference>
<dbReference type="Gene3D" id="3.30.70.1050">
    <property type="entry name" value="Trigger factor ribosome-binding domain"/>
    <property type="match status" value="1"/>
</dbReference>
<dbReference type="EMBL" id="UOEM01000107">
    <property type="protein sequence ID" value="VAW17737.1"/>
    <property type="molecule type" value="Genomic_DNA"/>
</dbReference>
<dbReference type="GO" id="GO:0043022">
    <property type="term" value="F:ribosome binding"/>
    <property type="evidence" value="ECO:0007669"/>
    <property type="project" value="TreeGrafter"/>
</dbReference>
<organism evidence="9">
    <name type="scientific">hydrothermal vent metagenome</name>
    <dbReference type="NCBI Taxonomy" id="652676"/>
    <lineage>
        <taxon>unclassified sequences</taxon>
        <taxon>metagenomes</taxon>
        <taxon>ecological metagenomes</taxon>
    </lineage>
</organism>
<name>A0A3B0TWG0_9ZZZZ</name>
<dbReference type="FunFam" id="3.10.50.40:FF:000001">
    <property type="entry name" value="Trigger factor"/>
    <property type="match status" value="1"/>
</dbReference>
<dbReference type="GO" id="GO:0051083">
    <property type="term" value="P:'de novo' cotranslational protein folding"/>
    <property type="evidence" value="ECO:0007669"/>
    <property type="project" value="TreeGrafter"/>
</dbReference>
<feature type="region of interest" description="Disordered" evidence="7">
    <location>
        <begin position="438"/>
        <end position="458"/>
    </location>
</feature>
<comment type="similarity">
    <text evidence="2">Belongs to the FKBP-type PPIase family. Tig subfamily.</text>
</comment>
<dbReference type="SUPFAM" id="SSF109998">
    <property type="entry name" value="Triger factor/SurA peptide-binding domain-like"/>
    <property type="match status" value="1"/>
</dbReference>
<evidence type="ECO:0000313" key="9">
    <source>
        <dbReference type="EMBL" id="VAW17737.1"/>
    </source>
</evidence>
<dbReference type="GO" id="GO:0043335">
    <property type="term" value="P:protein unfolding"/>
    <property type="evidence" value="ECO:0007669"/>
    <property type="project" value="TreeGrafter"/>
</dbReference>
<dbReference type="Gene3D" id="1.10.3120.10">
    <property type="entry name" value="Trigger factor, C-terminal domain"/>
    <property type="match status" value="1"/>
</dbReference>
<keyword evidence="4" id="KW-0697">Rotamase</keyword>
<comment type="catalytic activity">
    <reaction evidence="1">
        <text>[protein]-peptidylproline (omega=180) = [protein]-peptidylproline (omega=0)</text>
        <dbReference type="Rhea" id="RHEA:16237"/>
        <dbReference type="Rhea" id="RHEA-COMP:10747"/>
        <dbReference type="Rhea" id="RHEA-COMP:10748"/>
        <dbReference type="ChEBI" id="CHEBI:83833"/>
        <dbReference type="ChEBI" id="CHEBI:83834"/>
        <dbReference type="EC" id="5.2.1.8"/>
    </reaction>
</comment>
<keyword evidence="9" id="KW-0132">Cell division</keyword>
<dbReference type="SUPFAM" id="SSF54534">
    <property type="entry name" value="FKBP-like"/>
    <property type="match status" value="1"/>
</dbReference>
<evidence type="ECO:0000256" key="6">
    <source>
        <dbReference type="ARBA" id="ARBA00023235"/>
    </source>
</evidence>
<evidence type="ECO:0000256" key="1">
    <source>
        <dbReference type="ARBA" id="ARBA00000971"/>
    </source>
</evidence>
<dbReference type="GO" id="GO:0003755">
    <property type="term" value="F:peptidyl-prolyl cis-trans isomerase activity"/>
    <property type="evidence" value="ECO:0007669"/>
    <property type="project" value="UniProtKB-KW"/>
</dbReference>
<dbReference type="PIRSF" id="PIRSF003095">
    <property type="entry name" value="Trigger_factor"/>
    <property type="match status" value="1"/>
</dbReference>
<feature type="domain" description="PPIase FKBP-type" evidence="8">
    <location>
        <begin position="171"/>
        <end position="253"/>
    </location>
</feature>
<dbReference type="InterPro" id="IPR037041">
    <property type="entry name" value="Trigger_fac_C_sf"/>
</dbReference>
<keyword evidence="9" id="KW-0131">Cell cycle</keyword>
<dbReference type="InterPro" id="IPR001179">
    <property type="entry name" value="PPIase_FKBP_dom"/>
</dbReference>
<dbReference type="NCBIfam" id="TIGR00115">
    <property type="entry name" value="tig"/>
    <property type="match status" value="1"/>
</dbReference>
<evidence type="ECO:0000256" key="4">
    <source>
        <dbReference type="ARBA" id="ARBA00023110"/>
    </source>
</evidence>
<dbReference type="EC" id="5.2.1.8" evidence="3"/>
<dbReference type="PANTHER" id="PTHR30560:SF3">
    <property type="entry name" value="TRIGGER FACTOR-LIKE PROTEIN TIG, CHLOROPLASTIC"/>
    <property type="match status" value="1"/>
</dbReference>
<reference evidence="9" key="1">
    <citation type="submission" date="2018-06" db="EMBL/GenBank/DDBJ databases">
        <authorList>
            <person name="Zhirakovskaya E."/>
        </authorList>
    </citation>
    <scope>NUCLEOTIDE SEQUENCE</scope>
</reference>
<dbReference type="InterPro" id="IPR005215">
    <property type="entry name" value="Trig_fac"/>
</dbReference>
<dbReference type="Pfam" id="PF00254">
    <property type="entry name" value="FKBP_C"/>
    <property type="match status" value="1"/>
</dbReference>
<accession>A0A3B0TWG0</accession>
<dbReference type="GO" id="GO:0044183">
    <property type="term" value="F:protein folding chaperone"/>
    <property type="evidence" value="ECO:0007669"/>
    <property type="project" value="TreeGrafter"/>
</dbReference>
<dbReference type="SUPFAM" id="SSF102735">
    <property type="entry name" value="Trigger factor ribosome-binding domain"/>
    <property type="match status" value="1"/>
</dbReference>
<evidence type="ECO:0000256" key="5">
    <source>
        <dbReference type="ARBA" id="ARBA00023186"/>
    </source>
</evidence>
<dbReference type="GO" id="GO:0051301">
    <property type="term" value="P:cell division"/>
    <property type="evidence" value="ECO:0007669"/>
    <property type="project" value="UniProtKB-KW"/>
</dbReference>
<evidence type="ECO:0000256" key="7">
    <source>
        <dbReference type="SAM" id="MobiDB-lite"/>
    </source>
</evidence>
<dbReference type="AlphaFoldDB" id="A0A3B0TWG0"/>
<dbReference type="GO" id="GO:0015031">
    <property type="term" value="P:protein transport"/>
    <property type="evidence" value="ECO:0007669"/>
    <property type="project" value="InterPro"/>
</dbReference>